<reference evidence="1 2" key="2">
    <citation type="journal article" date="2013" name="Plant Cell Physiol.">
        <title>Rice Annotation Project Database (RAP-DB): an integrative and interactive database for rice genomics.</title>
        <authorList>
            <person name="Sakai H."/>
            <person name="Lee S.S."/>
            <person name="Tanaka T."/>
            <person name="Numa H."/>
            <person name="Kim J."/>
            <person name="Kawahara Y."/>
            <person name="Wakimoto H."/>
            <person name="Yang C.C."/>
            <person name="Iwamoto M."/>
            <person name="Abe T."/>
            <person name="Yamada Y."/>
            <person name="Muto A."/>
            <person name="Inokuchi H."/>
            <person name="Ikemura T."/>
            <person name="Matsumoto T."/>
            <person name="Sasaki T."/>
            <person name="Itoh T."/>
        </authorList>
    </citation>
    <scope>NUCLEOTIDE SEQUENCE [LARGE SCALE GENOMIC DNA]</scope>
    <source>
        <strain evidence="2">cv. Nipponbare</strain>
    </source>
</reference>
<dbReference type="PaxDb" id="39947-A0A0N7KDS7"/>
<dbReference type="AlphaFoldDB" id="A0A0N7KDS7"/>
<dbReference type="InParanoid" id="A0A0N7KDS7"/>
<dbReference type="OMA" id="RCHVNVV"/>
<protein>
    <submittedName>
        <fullName evidence="1">Os01g0760701 protein</fullName>
    </submittedName>
</protein>
<evidence type="ECO:0000313" key="1">
    <source>
        <dbReference type="EMBL" id="BAS74449.1"/>
    </source>
</evidence>
<evidence type="ECO:0000313" key="2">
    <source>
        <dbReference type="Proteomes" id="UP000059680"/>
    </source>
</evidence>
<gene>
    <name evidence="1" type="ordered locus">Os01g0760701</name>
    <name evidence="1" type="ORF">OSNPB_010760701</name>
</gene>
<dbReference type="Gramene" id="Os01t0760701-00">
    <property type="protein sequence ID" value="Os01t0760701-00"/>
    <property type="gene ID" value="Os01g0760701"/>
</dbReference>
<reference evidence="1 2" key="3">
    <citation type="journal article" date="2013" name="Rice">
        <title>Improvement of the Oryza sativa Nipponbare reference genome using next generation sequence and optical map data.</title>
        <authorList>
            <person name="Kawahara Y."/>
            <person name="de la Bastide M."/>
            <person name="Hamilton J.P."/>
            <person name="Kanamori H."/>
            <person name="McCombie W.R."/>
            <person name="Ouyang S."/>
            <person name="Schwartz D.C."/>
            <person name="Tanaka T."/>
            <person name="Wu J."/>
            <person name="Zhou S."/>
            <person name="Childs K.L."/>
            <person name="Davidson R.M."/>
            <person name="Lin H."/>
            <person name="Quesada-Ocampo L."/>
            <person name="Vaillancourt B."/>
            <person name="Sakai H."/>
            <person name="Lee S.S."/>
            <person name="Kim J."/>
            <person name="Numa H."/>
            <person name="Itoh T."/>
            <person name="Buell C.R."/>
            <person name="Matsumoto T."/>
        </authorList>
    </citation>
    <scope>NUCLEOTIDE SEQUENCE [LARGE SCALE GENOMIC DNA]</scope>
    <source>
        <strain evidence="2">cv. Nipponbare</strain>
    </source>
</reference>
<organism evidence="1 2">
    <name type="scientific">Oryza sativa subsp. japonica</name>
    <name type="common">Rice</name>
    <dbReference type="NCBI Taxonomy" id="39947"/>
    <lineage>
        <taxon>Eukaryota</taxon>
        <taxon>Viridiplantae</taxon>
        <taxon>Streptophyta</taxon>
        <taxon>Embryophyta</taxon>
        <taxon>Tracheophyta</taxon>
        <taxon>Spermatophyta</taxon>
        <taxon>Magnoliopsida</taxon>
        <taxon>Liliopsida</taxon>
        <taxon>Poales</taxon>
        <taxon>Poaceae</taxon>
        <taxon>BOP clade</taxon>
        <taxon>Oryzoideae</taxon>
        <taxon>Oryzeae</taxon>
        <taxon>Oryzinae</taxon>
        <taxon>Oryza</taxon>
        <taxon>Oryza sativa</taxon>
    </lineage>
</organism>
<sequence length="127" mass="14271">MVLRCYSWRELLCYHHSLQFCDCGMDCICKMRNGPPAQTSHTDPPIRCHVNVVFLPHESHLITVEPSESEHSDLLNDVTPKLLPLVFRASKSCCLMLIILSAMPFSSTVHSLNIYLSLSMVATIDAP</sequence>
<reference evidence="2" key="1">
    <citation type="journal article" date="2005" name="Nature">
        <title>The map-based sequence of the rice genome.</title>
        <authorList>
            <consortium name="International rice genome sequencing project (IRGSP)"/>
            <person name="Matsumoto T."/>
            <person name="Wu J."/>
            <person name="Kanamori H."/>
            <person name="Katayose Y."/>
            <person name="Fujisawa M."/>
            <person name="Namiki N."/>
            <person name="Mizuno H."/>
            <person name="Yamamoto K."/>
            <person name="Antonio B.A."/>
            <person name="Baba T."/>
            <person name="Sakata K."/>
            <person name="Nagamura Y."/>
            <person name="Aoki H."/>
            <person name="Arikawa K."/>
            <person name="Arita K."/>
            <person name="Bito T."/>
            <person name="Chiden Y."/>
            <person name="Fujitsuka N."/>
            <person name="Fukunaka R."/>
            <person name="Hamada M."/>
            <person name="Harada C."/>
            <person name="Hayashi A."/>
            <person name="Hijishita S."/>
            <person name="Honda M."/>
            <person name="Hosokawa S."/>
            <person name="Ichikawa Y."/>
            <person name="Idonuma A."/>
            <person name="Iijima M."/>
            <person name="Ikeda M."/>
            <person name="Ikeno M."/>
            <person name="Ito K."/>
            <person name="Ito S."/>
            <person name="Ito T."/>
            <person name="Ito Y."/>
            <person name="Ito Y."/>
            <person name="Iwabuchi A."/>
            <person name="Kamiya K."/>
            <person name="Karasawa W."/>
            <person name="Kurita K."/>
            <person name="Katagiri S."/>
            <person name="Kikuta A."/>
            <person name="Kobayashi H."/>
            <person name="Kobayashi N."/>
            <person name="Machita K."/>
            <person name="Maehara T."/>
            <person name="Masukawa M."/>
            <person name="Mizubayashi T."/>
            <person name="Mukai Y."/>
            <person name="Nagasaki H."/>
            <person name="Nagata Y."/>
            <person name="Naito S."/>
            <person name="Nakashima M."/>
            <person name="Nakama Y."/>
            <person name="Nakamichi Y."/>
            <person name="Nakamura M."/>
            <person name="Meguro A."/>
            <person name="Negishi M."/>
            <person name="Ohta I."/>
            <person name="Ohta T."/>
            <person name="Okamoto M."/>
            <person name="Ono N."/>
            <person name="Saji S."/>
            <person name="Sakaguchi M."/>
            <person name="Sakai K."/>
            <person name="Shibata M."/>
            <person name="Shimokawa T."/>
            <person name="Song J."/>
            <person name="Takazaki Y."/>
            <person name="Terasawa K."/>
            <person name="Tsugane M."/>
            <person name="Tsuji K."/>
            <person name="Ueda S."/>
            <person name="Waki K."/>
            <person name="Yamagata H."/>
            <person name="Yamamoto M."/>
            <person name="Yamamoto S."/>
            <person name="Yamane H."/>
            <person name="Yoshiki S."/>
            <person name="Yoshihara R."/>
            <person name="Yukawa K."/>
            <person name="Zhong H."/>
            <person name="Yano M."/>
            <person name="Yuan Q."/>
            <person name="Ouyang S."/>
            <person name="Liu J."/>
            <person name="Jones K.M."/>
            <person name="Gansberger K."/>
            <person name="Moffat K."/>
            <person name="Hill J."/>
            <person name="Bera J."/>
            <person name="Fadrosh D."/>
            <person name="Jin S."/>
            <person name="Johri S."/>
            <person name="Kim M."/>
            <person name="Overton L."/>
            <person name="Reardon M."/>
            <person name="Tsitrin T."/>
            <person name="Vuong H."/>
            <person name="Weaver B."/>
            <person name="Ciecko A."/>
            <person name="Tallon L."/>
            <person name="Jackson J."/>
            <person name="Pai G."/>
            <person name="Aken S.V."/>
            <person name="Utterback T."/>
            <person name="Reidmuller S."/>
            <person name="Feldblyum T."/>
            <person name="Hsiao J."/>
            <person name="Zismann V."/>
            <person name="Iobst S."/>
            <person name="de Vazeille A.R."/>
            <person name="Buell C.R."/>
            <person name="Ying K."/>
            <person name="Li Y."/>
            <person name="Lu T."/>
            <person name="Huang Y."/>
            <person name="Zhao Q."/>
            <person name="Feng Q."/>
            <person name="Zhang L."/>
            <person name="Zhu J."/>
            <person name="Weng Q."/>
            <person name="Mu J."/>
            <person name="Lu Y."/>
            <person name="Fan D."/>
            <person name="Liu Y."/>
            <person name="Guan J."/>
            <person name="Zhang Y."/>
            <person name="Yu S."/>
            <person name="Liu X."/>
            <person name="Zhang Y."/>
            <person name="Hong G."/>
            <person name="Han B."/>
            <person name="Choisne N."/>
            <person name="Demange N."/>
            <person name="Orjeda G."/>
            <person name="Samain S."/>
            <person name="Cattolico L."/>
            <person name="Pelletier E."/>
            <person name="Couloux A."/>
            <person name="Segurens B."/>
            <person name="Wincker P."/>
            <person name="D'Hont A."/>
            <person name="Scarpelli C."/>
            <person name="Weissenbach J."/>
            <person name="Salanoubat M."/>
            <person name="Quetier F."/>
            <person name="Yu Y."/>
            <person name="Kim H.R."/>
            <person name="Rambo T."/>
            <person name="Currie J."/>
            <person name="Collura K."/>
            <person name="Luo M."/>
            <person name="Yang T."/>
            <person name="Ammiraju J.S.S."/>
            <person name="Engler F."/>
            <person name="Soderlund C."/>
            <person name="Wing R.A."/>
            <person name="Palmer L.E."/>
            <person name="de la Bastide M."/>
            <person name="Spiegel L."/>
            <person name="Nascimento L."/>
            <person name="Zutavern T."/>
            <person name="O'Shaughnessy A."/>
            <person name="Dike S."/>
            <person name="Dedhia N."/>
            <person name="Preston R."/>
            <person name="Balija V."/>
            <person name="McCombie W.R."/>
            <person name="Chow T."/>
            <person name="Chen H."/>
            <person name="Chung M."/>
            <person name="Chen C."/>
            <person name="Shaw J."/>
            <person name="Wu H."/>
            <person name="Hsiao K."/>
            <person name="Chao Y."/>
            <person name="Chu M."/>
            <person name="Cheng C."/>
            <person name="Hour A."/>
            <person name="Lee P."/>
            <person name="Lin S."/>
            <person name="Lin Y."/>
            <person name="Liou J."/>
            <person name="Liu S."/>
            <person name="Hsing Y."/>
            <person name="Raghuvanshi S."/>
            <person name="Mohanty A."/>
            <person name="Bharti A.K."/>
            <person name="Gaur A."/>
            <person name="Gupta V."/>
            <person name="Kumar D."/>
            <person name="Ravi V."/>
            <person name="Vij S."/>
            <person name="Kapur A."/>
            <person name="Khurana P."/>
            <person name="Khurana P."/>
            <person name="Khurana J.P."/>
            <person name="Tyagi A.K."/>
            <person name="Gaikwad K."/>
            <person name="Singh A."/>
            <person name="Dalal V."/>
            <person name="Srivastava S."/>
            <person name="Dixit A."/>
            <person name="Pal A.K."/>
            <person name="Ghazi I.A."/>
            <person name="Yadav M."/>
            <person name="Pandit A."/>
            <person name="Bhargava A."/>
            <person name="Sureshbabu K."/>
            <person name="Batra K."/>
            <person name="Sharma T.R."/>
            <person name="Mohapatra T."/>
            <person name="Singh N.K."/>
            <person name="Messing J."/>
            <person name="Nelson A.B."/>
            <person name="Fuks G."/>
            <person name="Kavchok S."/>
            <person name="Keizer G."/>
            <person name="Linton E."/>
            <person name="Llaca V."/>
            <person name="Song R."/>
            <person name="Tanyolac B."/>
            <person name="Young S."/>
            <person name="Ho-Il K."/>
            <person name="Hahn J.H."/>
            <person name="Sangsakoo G."/>
            <person name="Vanavichit A."/>
            <person name="de Mattos Luiz.A.T."/>
            <person name="Zimmer P.D."/>
            <person name="Malone G."/>
            <person name="Dellagostin O."/>
            <person name="de Oliveira A.C."/>
            <person name="Bevan M."/>
            <person name="Bancroft I."/>
            <person name="Minx P."/>
            <person name="Cordum H."/>
            <person name="Wilson R."/>
            <person name="Cheng Z."/>
            <person name="Jin W."/>
            <person name="Jiang J."/>
            <person name="Leong S.A."/>
            <person name="Iwama H."/>
            <person name="Gojobori T."/>
            <person name="Itoh T."/>
            <person name="Niimura Y."/>
            <person name="Fujii Y."/>
            <person name="Habara T."/>
            <person name="Sakai H."/>
            <person name="Sato Y."/>
            <person name="Wilson G."/>
            <person name="Kumar K."/>
            <person name="McCouch S."/>
            <person name="Juretic N."/>
            <person name="Hoen D."/>
            <person name="Wright S."/>
            <person name="Bruskiewich R."/>
            <person name="Bureau T."/>
            <person name="Miyao A."/>
            <person name="Hirochika H."/>
            <person name="Nishikawa T."/>
            <person name="Kadowaki K."/>
            <person name="Sugiura M."/>
            <person name="Burr B."/>
            <person name="Sasaki T."/>
        </authorList>
    </citation>
    <scope>NUCLEOTIDE SEQUENCE [LARGE SCALE GENOMIC DNA]</scope>
    <source>
        <strain evidence="2">cv. Nipponbare</strain>
    </source>
</reference>
<keyword evidence="2" id="KW-1185">Reference proteome</keyword>
<dbReference type="EMBL" id="AP014957">
    <property type="protein sequence ID" value="BAS74449.1"/>
    <property type="molecule type" value="Genomic_DNA"/>
</dbReference>
<dbReference type="Proteomes" id="UP000059680">
    <property type="component" value="Chromosome 1"/>
</dbReference>
<dbReference type="eggNOG" id="ENOG502R6ZV">
    <property type="taxonomic scope" value="Eukaryota"/>
</dbReference>
<proteinExistence type="predicted"/>
<name>A0A0N7KDS7_ORYSJ</name>
<accession>A0A0N7KDS7</accession>